<dbReference type="InterPro" id="IPR002110">
    <property type="entry name" value="Ankyrin_rpt"/>
</dbReference>
<evidence type="ECO:0000256" key="3">
    <source>
        <dbReference type="PROSITE-ProRule" id="PRU00023"/>
    </source>
</evidence>
<dbReference type="AlphaFoldDB" id="A0A8X7X3Z4"/>
<feature type="repeat" description="ANK" evidence="3">
    <location>
        <begin position="214"/>
        <end position="247"/>
    </location>
</feature>
<name>A0A8X7X3Z4_POLSE</name>
<dbReference type="PANTHER" id="PTHR24166">
    <property type="entry name" value="ROLLING PEBBLES, ISOFORM B"/>
    <property type="match status" value="1"/>
</dbReference>
<dbReference type="Proteomes" id="UP000886611">
    <property type="component" value="Unassembled WGS sequence"/>
</dbReference>
<comment type="caution">
    <text evidence="5">The sequence shown here is derived from an EMBL/GenBank/DDBJ whole genome shotgun (WGS) entry which is preliminary data.</text>
</comment>
<protein>
    <submittedName>
        <fullName evidence="5">TANC1 protein</fullName>
    </submittedName>
</protein>
<dbReference type="InterPro" id="IPR050889">
    <property type="entry name" value="Dendritic_Spine_Reg/Scaffold"/>
</dbReference>
<feature type="non-terminal residue" evidence="5">
    <location>
        <position position="401"/>
    </location>
</feature>
<feature type="region of interest" description="Disordered" evidence="4">
    <location>
        <begin position="18"/>
        <end position="53"/>
    </location>
</feature>
<dbReference type="PROSITE" id="PS50297">
    <property type="entry name" value="ANK_REP_REGION"/>
    <property type="match status" value="1"/>
</dbReference>
<keyword evidence="6" id="KW-1185">Reference proteome</keyword>
<dbReference type="SUPFAM" id="SSF48403">
    <property type="entry name" value="Ankyrin repeat"/>
    <property type="match status" value="1"/>
</dbReference>
<organism evidence="5 6">
    <name type="scientific">Polypterus senegalus</name>
    <name type="common">Senegal bichir</name>
    <dbReference type="NCBI Taxonomy" id="55291"/>
    <lineage>
        <taxon>Eukaryota</taxon>
        <taxon>Metazoa</taxon>
        <taxon>Chordata</taxon>
        <taxon>Craniata</taxon>
        <taxon>Vertebrata</taxon>
        <taxon>Euteleostomi</taxon>
        <taxon>Actinopterygii</taxon>
        <taxon>Polypteriformes</taxon>
        <taxon>Polypteridae</taxon>
        <taxon>Polypterus</taxon>
    </lineage>
</organism>
<dbReference type="PANTHER" id="PTHR24166:SF52">
    <property type="entry name" value="ANKYRIN REPEAT DOMAIN-CONTAINING PROTEIN 65"/>
    <property type="match status" value="1"/>
</dbReference>
<feature type="compositionally biased region" description="Pro residues" evidence="4">
    <location>
        <begin position="383"/>
        <end position="392"/>
    </location>
</feature>
<accession>A0A8X7X3Z4</accession>
<dbReference type="PROSITE" id="PS50088">
    <property type="entry name" value="ANK_REPEAT"/>
    <property type="match status" value="1"/>
</dbReference>
<keyword evidence="2 3" id="KW-0040">ANK repeat</keyword>
<gene>
    <name evidence="5" type="primary">Tanc1</name>
    <name evidence="5" type="ORF">GTO96_0021692</name>
</gene>
<proteinExistence type="predicted"/>
<evidence type="ECO:0000256" key="4">
    <source>
        <dbReference type="SAM" id="MobiDB-lite"/>
    </source>
</evidence>
<evidence type="ECO:0000313" key="5">
    <source>
        <dbReference type="EMBL" id="KAG2459827.1"/>
    </source>
</evidence>
<dbReference type="SMART" id="SM00248">
    <property type="entry name" value="ANK"/>
    <property type="match status" value="4"/>
</dbReference>
<evidence type="ECO:0000256" key="2">
    <source>
        <dbReference type="ARBA" id="ARBA00023043"/>
    </source>
</evidence>
<dbReference type="Pfam" id="PF12796">
    <property type="entry name" value="Ank_2"/>
    <property type="match status" value="1"/>
</dbReference>
<dbReference type="InterPro" id="IPR036770">
    <property type="entry name" value="Ankyrin_rpt-contain_sf"/>
</dbReference>
<dbReference type="Gene3D" id="1.25.40.20">
    <property type="entry name" value="Ankyrin repeat-containing domain"/>
    <property type="match status" value="2"/>
</dbReference>
<reference evidence="5 6" key="1">
    <citation type="journal article" date="2021" name="Cell">
        <title>Tracing the genetic footprints of vertebrate landing in non-teleost ray-finned fishes.</title>
        <authorList>
            <person name="Bi X."/>
            <person name="Wang K."/>
            <person name="Yang L."/>
            <person name="Pan H."/>
            <person name="Jiang H."/>
            <person name="Wei Q."/>
            <person name="Fang M."/>
            <person name="Yu H."/>
            <person name="Zhu C."/>
            <person name="Cai Y."/>
            <person name="He Y."/>
            <person name="Gan X."/>
            <person name="Zeng H."/>
            <person name="Yu D."/>
            <person name="Zhu Y."/>
            <person name="Jiang H."/>
            <person name="Qiu Q."/>
            <person name="Yang H."/>
            <person name="Zhang Y.E."/>
            <person name="Wang W."/>
            <person name="Zhu M."/>
            <person name="He S."/>
            <person name="Zhang G."/>
        </authorList>
    </citation>
    <scope>NUCLEOTIDE SEQUENCE [LARGE SCALE GENOMIC DNA]</scope>
    <source>
        <strain evidence="5">Bchr_013</strain>
    </source>
</reference>
<feature type="non-terminal residue" evidence="5">
    <location>
        <position position="1"/>
    </location>
</feature>
<sequence>MDIYPEHLKHLYLAEEEKIKDEEQKRNQKRNKPVEITSNDQTTPNVSETPSTFTDLIKSPYKRQKKFQNQSSYQKTQEEYKRIQEERNKKRQLSTGVKIEKSNNKGLLPIHCAVMQGRQDAIDLLLQCDIDGQLRRKLECMSKTDSPSLLYLAVANGHLTCADWLATRRFTFKPAEQEELLYELFQEDTAIQEKTKSLEFLIKSGTNINTVYEGGNSVLHLAALKSDLIEMLVILLKAGAEVNKCNNERHTPLFYAVQISNLHGADLLLRNGRLLASSKTLSFLLSRLQPSYGWRQPLLKSPGYAPDAFQQSSTGTPQCGGSANCAPGSTLGVPSPLPPSTSATPRAPKELGHSVTLTKGPYKVVFQSSVPVVPIATRVVPAGSPPQPPVPPVSTNISVFK</sequence>
<keyword evidence="1" id="KW-0677">Repeat</keyword>
<evidence type="ECO:0000256" key="1">
    <source>
        <dbReference type="ARBA" id="ARBA00022737"/>
    </source>
</evidence>
<dbReference type="EMBL" id="JAATIS010005064">
    <property type="protein sequence ID" value="KAG2459827.1"/>
    <property type="molecule type" value="Genomic_DNA"/>
</dbReference>
<feature type="region of interest" description="Disordered" evidence="4">
    <location>
        <begin position="330"/>
        <end position="349"/>
    </location>
</feature>
<feature type="compositionally biased region" description="Polar residues" evidence="4">
    <location>
        <begin position="36"/>
        <end position="53"/>
    </location>
</feature>
<evidence type="ECO:0000313" key="6">
    <source>
        <dbReference type="Proteomes" id="UP000886611"/>
    </source>
</evidence>
<feature type="region of interest" description="Disordered" evidence="4">
    <location>
        <begin position="382"/>
        <end position="401"/>
    </location>
</feature>